<dbReference type="RefSeq" id="XP_067549333.1">
    <property type="nucleotide sequence ID" value="XM_067690915.1"/>
</dbReference>
<dbReference type="Proteomes" id="UP000669133">
    <property type="component" value="Unassembled WGS sequence"/>
</dbReference>
<comment type="subcellular location">
    <subcellularLocation>
        <location evidence="1">Membrane</location>
        <topology evidence="1">Multi-pass membrane protein</topology>
    </subcellularLocation>
</comment>
<feature type="transmembrane region" description="Helical" evidence="9">
    <location>
        <begin position="351"/>
        <end position="371"/>
    </location>
</feature>
<evidence type="ECO:0000256" key="9">
    <source>
        <dbReference type="SAM" id="Phobius"/>
    </source>
</evidence>
<feature type="transmembrane region" description="Helical" evidence="9">
    <location>
        <begin position="849"/>
        <end position="869"/>
    </location>
</feature>
<evidence type="ECO:0000313" key="11">
    <source>
        <dbReference type="Proteomes" id="UP000669133"/>
    </source>
</evidence>
<dbReference type="GO" id="GO:0006506">
    <property type="term" value="P:GPI anchor biosynthetic process"/>
    <property type="evidence" value="ECO:0007669"/>
    <property type="project" value="InterPro"/>
</dbReference>
<keyword evidence="5 9" id="KW-0812">Transmembrane</keyword>
<feature type="transmembrane region" description="Helical" evidence="9">
    <location>
        <begin position="49"/>
        <end position="66"/>
    </location>
</feature>
<dbReference type="InterPro" id="IPR036259">
    <property type="entry name" value="MFS_trans_sf"/>
</dbReference>
<dbReference type="SUPFAM" id="SSF103473">
    <property type="entry name" value="MFS general substrate transporter"/>
    <property type="match status" value="1"/>
</dbReference>
<reference evidence="10 11" key="1">
    <citation type="submission" date="2020-12" db="EMBL/GenBank/DDBJ databases">
        <title>Effect of drift, selection, and recombination on the evolution of hybrid genomes in Candida yeast pathogens.</title>
        <authorList>
            <person name="Mixao V."/>
            <person name="Ksiezopolska E."/>
            <person name="Saus E."/>
            <person name="Boekhout T."/>
            <person name="Gacser A."/>
            <person name="Gabaldon T."/>
        </authorList>
    </citation>
    <scope>NUCLEOTIDE SEQUENCE [LARGE SCALE GENOMIC DNA]</scope>
    <source>
        <strain evidence="10 11">BP57</strain>
    </source>
</reference>
<feature type="transmembrane region" description="Helical" evidence="9">
    <location>
        <begin position="703"/>
        <end position="722"/>
    </location>
</feature>
<dbReference type="Gene3D" id="1.20.1250.20">
    <property type="entry name" value="MFS general substrate transporter like domains"/>
    <property type="match status" value="1"/>
</dbReference>
<proteinExistence type="inferred from homology"/>
<keyword evidence="11" id="KW-1185">Reference proteome</keyword>
<evidence type="ECO:0000256" key="4">
    <source>
        <dbReference type="ARBA" id="ARBA00022448"/>
    </source>
</evidence>
<feature type="transmembrane region" description="Helical" evidence="9">
    <location>
        <begin position="377"/>
        <end position="397"/>
    </location>
</feature>
<evidence type="ECO:0000256" key="7">
    <source>
        <dbReference type="ARBA" id="ARBA00023136"/>
    </source>
</evidence>
<comment type="caution">
    <text evidence="10">The sequence shown here is derived from an EMBL/GenBank/DDBJ whole genome shotgun (WGS) entry which is preliminary data.</text>
</comment>
<dbReference type="InterPro" id="IPR001734">
    <property type="entry name" value="Na/solute_symporter"/>
</dbReference>
<feature type="transmembrane region" description="Helical" evidence="9">
    <location>
        <begin position="150"/>
        <end position="173"/>
    </location>
</feature>
<dbReference type="InterPro" id="IPR038377">
    <property type="entry name" value="Na/Glc_symporter_sf"/>
</dbReference>
<evidence type="ECO:0000313" key="10">
    <source>
        <dbReference type="EMBL" id="KAG5420217.1"/>
    </source>
</evidence>
<feature type="transmembrane region" description="Helical" evidence="9">
    <location>
        <begin position="603"/>
        <end position="622"/>
    </location>
</feature>
<feature type="transmembrane region" description="Helical" evidence="9">
    <location>
        <begin position="1039"/>
        <end position="1063"/>
    </location>
</feature>
<keyword evidence="7 9" id="KW-0472">Membrane</keyword>
<name>A0A8H8DCE1_9ASCO</name>
<evidence type="ECO:0000256" key="2">
    <source>
        <dbReference type="ARBA" id="ARBA00006434"/>
    </source>
</evidence>
<feature type="compositionally biased region" description="Polar residues" evidence="8">
    <location>
        <begin position="741"/>
        <end position="757"/>
    </location>
</feature>
<keyword evidence="6 9" id="KW-1133">Transmembrane helix</keyword>
<feature type="transmembrane region" description="Helical" evidence="9">
    <location>
        <begin position="310"/>
        <end position="330"/>
    </location>
</feature>
<feature type="transmembrane region" description="Helical" evidence="9">
    <location>
        <begin position="512"/>
        <end position="532"/>
    </location>
</feature>
<comment type="similarity">
    <text evidence="3">Belongs to the SLC43A transporter (TC 2.A.1.44) family.</text>
</comment>
<feature type="transmembrane region" description="Helical" evidence="9">
    <location>
        <begin position="12"/>
        <end position="29"/>
    </location>
</feature>
<dbReference type="InterPro" id="IPR007217">
    <property type="entry name" value="Per1-like"/>
</dbReference>
<dbReference type="Gene3D" id="1.20.1730.10">
    <property type="entry name" value="Sodium/glucose cotransporter"/>
    <property type="match status" value="1"/>
</dbReference>
<dbReference type="Pfam" id="PF00474">
    <property type="entry name" value="SSF"/>
    <property type="match status" value="1"/>
</dbReference>
<feature type="transmembrane region" description="Helical" evidence="9">
    <location>
        <begin position="258"/>
        <end position="285"/>
    </location>
</feature>
<feature type="transmembrane region" description="Helical" evidence="9">
    <location>
        <begin position="453"/>
        <end position="477"/>
    </location>
</feature>
<accession>A0A8H8DCE1</accession>
<feature type="transmembrane region" description="Helical" evidence="9">
    <location>
        <begin position="881"/>
        <end position="910"/>
    </location>
</feature>
<dbReference type="InterPro" id="IPR052599">
    <property type="entry name" value="SLC43A_AATransporter"/>
</dbReference>
<feature type="transmembrane region" description="Helical" evidence="9">
    <location>
        <begin position="1130"/>
        <end position="1148"/>
    </location>
</feature>
<feature type="transmembrane region" description="Helical" evidence="9">
    <location>
        <begin position="642"/>
        <end position="663"/>
    </location>
</feature>
<dbReference type="OrthoDB" id="6132759at2759"/>
<evidence type="ECO:0000256" key="5">
    <source>
        <dbReference type="ARBA" id="ARBA00022692"/>
    </source>
</evidence>
<sequence length="1271" mass="141915">MAQLSSQGNNAIIYLTYIFMLATGLFLAWKFASKSDFLSSNGTQRGIPLALNFIASAMGVGIFATYSEIANIAGLHGLLVYTLCGSIPIVGFAAFGPIIRKKCPEGFILTEWVRHRFGIITALYLSFFTCLTMFLFMISELAALRSAIEALTGLNALGAVIVECAVTTIYTFFGGFRVSFITDNFQGACVLILVVICAAGMGSYIDIDTSKVGPSGLLKANKLGWQLIYILFVAIVTNDCFMAGFWLRTFASKTNTDLWIGCSIAAVVTFVITSLVGTTGFLAVWSGDLQVGDEDGSNAFFILLSHMPRWLVAFVLIFSIVLSTCTFDSLQSAFVSTVSNDVFRNKIHTNWSRLMVVIMIFPIVVLAIKVANNILQIYLIADLVSAAVIPAVFLGLSNTYFWWLRGFDVMCGGLGALLGVFVFGTVYYDSAKEGGKLLLIWNGLYNPEDWGPFGAFVIAPVGGIIFSWIAAAVRILATYIYSKIRGTPFTALERPDEEPIYVDNQTTRLTQVICAIAWCLLCGGPIFGFAALKPILIKEHVYESLCDIHTDSSSAIHPFANEVVAKCTAQDLKLNKIFTVAAVVTNVSALVIGHVLDNYGPKICGLIGAEFLYLASFVFIYAKQLQMSPFWSFWFDPYLMGYSFLALGGPFTFISSFQLSNAFPERSGTILAMLTGAFDASSAVFLLYRVVYNKSHGQFTLDTFFRVYLLVPIFITIVQLTVMPKESYQTSTEYVRLVEGQQRSSPEQPVNEQSALLSNEPPHRRDSIGDALKHPYEEEEYLVKHKSDPVVGILHGYSAQYQIKSYWFLFLCIFSIIQMLKINYFVATIASQYQYIFQSYELATKLNKFFDVALPLGGIISIPLIGILLDNCSSLVVLATLLTISITIGLLGLFANYAIAILGICLFVGYRPMFYTVMSDICAKVYGFETFGTVYGLIMTISGVFNYGQSYLDELTHTVFEMDPMPVNWMLVVVTLVVGALTVWTVVGVQEFWSSLFSLGNLYANYGSYKVIYREFKRIKQSGGLEYGKGGSVDLECEVLYLQSLVLIGVSCMGWFCSCIFHFRDTGFTEVLDYFGAFAIMLCNLNLIVVRYFKLYKVRYRWRLKVWQLSLAGIYGYHMIRLFIDWDYSYNMNINVVAGLSAMALWFCHSFKVGKVYHKNANLINNTISLLPFEANILQKLHLQGNYYYGVTKAKKSRLTTGNLSRFIPYIPVLNNGILLCGLYLELNDFAPWQRLVDAHCLWHLITILPSHIWFDWNVWDIEMSKITGTL</sequence>
<evidence type="ECO:0000256" key="1">
    <source>
        <dbReference type="ARBA" id="ARBA00004141"/>
    </source>
</evidence>
<dbReference type="EMBL" id="JAEOAQ010000002">
    <property type="protein sequence ID" value="KAG5420217.1"/>
    <property type="molecule type" value="Genomic_DNA"/>
</dbReference>
<feature type="transmembrane region" description="Helical" evidence="9">
    <location>
        <begin position="806"/>
        <end position="829"/>
    </location>
</feature>
<feature type="transmembrane region" description="Helical" evidence="9">
    <location>
        <begin position="1075"/>
        <end position="1094"/>
    </location>
</feature>
<feature type="transmembrane region" description="Helical" evidence="9">
    <location>
        <begin position="969"/>
        <end position="987"/>
    </location>
</feature>
<feature type="transmembrane region" description="Helical" evidence="9">
    <location>
        <begin position="185"/>
        <end position="205"/>
    </location>
</feature>
<evidence type="ECO:0000256" key="3">
    <source>
        <dbReference type="ARBA" id="ARBA00006595"/>
    </source>
</evidence>
<dbReference type="GO" id="GO:0022857">
    <property type="term" value="F:transmembrane transporter activity"/>
    <property type="evidence" value="ECO:0007669"/>
    <property type="project" value="InterPro"/>
</dbReference>
<dbReference type="AlphaFoldDB" id="A0A8H8DCE1"/>
<dbReference type="GO" id="GO:0000329">
    <property type="term" value="C:fungal-type vacuole membrane"/>
    <property type="evidence" value="ECO:0007669"/>
    <property type="project" value="TreeGrafter"/>
</dbReference>
<dbReference type="Pfam" id="PF04080">
    <property type="entry name" value="Per1"/>
    <property type="match status" value="1"/>
</dbReference>
<feature type="transmembrane region" description="Helical" evidence="9">
    <location>
        <begin position="409"/>
        <end position="428"/>
    </location>
</feature>
<feature type="transmembrane region" description="Helical" evidence="9">
    <location>
        <begin position="225"/>
        <end position="246"/>
    </location>
</feature>
<dbReference type="PROSITE" id="PS50283">
    <property type="entry name" value="NA_SOLUT_SYMP_3"/>
    <property type="match status" value="1"/>
</dbReference>
<protein>
    <submittedName>
        <fullName evidence="10">Uncharacterized protein</fullName>
    </submittedName>
</protein>
<feature type="transmembrane region" description="Helical" evidence="9">
    <location>
        <begin position="78"/>
        <end position="96"/>
    </location>
</feature>
<feature type="region of interest" description="Disordered" evidence="8">
    <location>
        <begin position="740"/>
        <end position="769"/>
    </location>
</feature>
<feature type="transmembrane region" description="Helical" evidence="9">
    <location>
        <begin position="577"/>
        <end position="596"/>
    </location>
</feature>
<comment type="similarity">
    <text evidence="2">Belongs to the sodium:solute symporter (SSF) (TC 2.A.21) family.</text>
</comment>
<gene>
    <name evidence="10" type="ORF">I9W82_002097</name>
</gene>
<evidence type="ECO:0000256" key="6">
    <source>
        <dbReference type="ARBA" id="ARBA00022989"/>
    </source>
</evidence>
<evidence type="ECO:0000256" key="8">
    <source>
        <dbReference type="SAM" id="MobiDB-lite"/>
    </source>
</evidence>
<dbReference type="GeneID" id="93650726"/>
<keyword evidence="4" id="KW-0813">Transport</keyword>
<feature type="transmembrane region" description="Helical" evidence="9">
    <location>
        <begin position="1106"/>
        <end position="1124"/>
    </location>
</feature>
<feature type="transmembrane region" description="Helical" evidence="9">
    <location>
        <begin position="930"/>
        <end position="948"/>
    </location>
</feature>
<feature type="transmembrane region" description="Helical" evidence="9">
    <location>
        <begin position="670"/>
        <end position="691"/>
    </location>
</feature>
<dbReference type="PANTHER" id="PTHR20772:SF2">
    <property type="entry name" value="PROTEIN FMP42"/>
    <property type="match status" value="1"/>
</dbReference>
<feature type="transmembrane region" description="Helical" evidence="9">
    <location>
        <begin position="117"/>
        <end position="138"/>
    </location>
</feature>
<organism evidence="10 11">
    <name type="scientific">Candida metapsilosis</name>
    <dbReference type="NCBI Taxonomy" id="273372"/>
    <lineage>
        <taxon>Eukaryota</taxon>
        <taxon>Fungi</taxon>
        <taxon>Dikarya</taxon>
        <taxon>Ascomycota</taxon>
        <taxon>Saccharomycotina</taxon>
        <taxon>Pichiomycetes</taxon>
        <taxon>Debaryomycetaceae</taxon>
        <taxon>Candida/Lodderomyces clade</taxon>
        <taxon>Candida</taxon>
    </lineage>
</organism>
<dbReference type="PANTHER" id="PTHR20772">
    <property type="entry name" value="PROTEIN FMP42"/>
    <property type="match status" value="1"/>
</dbReference>